<dbReference type="Proteomes" id="UP001295444">
    <property type="component" value="Chromosome 02"/>
</dbReference>
<reference evidence="2" key="1">
    <citation type="submission" date="2022-03" db="EMBL/GenBank/DDBJ databases">
        <authorList>
            <person name="Alioto T."/>
            <person name="Alioto T."/>
            <person name="Gomez Garrido J."/>
        </authorList>
    </citation>
    <scope>NUCLEOTIDE SEQUENCE</scope>
</reference>
<evidence type="ECO:0000256" key="1">
    <source>
        <dbReference type="SAM" id="MobiDB-lite"/>
    </source>
</evidence>
<proteinExistence type="predicted"/>
<dbReference type="AlphaFoldDB" id="A0AAD1RBB9"/>
<accession>A0AAD1RBB9</accession>
<evidence type="ECO:0000313" key="3">
    <source>
        <dbReference type="Proteomes" id="UP001295444"/>
    </source>
</evidence>
<keyword evidence="3" id="KW-1185">Reference proteome</keyword>
<protein>
    <submittedName>
        <fullName evidence="2">Uncharacterized protein</fullName>
    </submittedName>
</protein>
<name>A0AAD1RBB9_PELCU</name>
<gene>
    <name evidence="2" type="ORF">PECUL_23A022532</name>
</gene>
<organism evidence="2 3">
    <name type="scientific">Pelobates cultripes</name>
    <name type="common">Western spadefoot toad</name>
    <dbReference type="NCBI Taxonomy" id="61616"/>
    <lineage>
        <taxon>Eukaryota</taxon>
        <taxon>Metazoa</taxon>
        <taxon>Chordata</taxon>
        <taxon>Craniata</taxon>
        <taxon>Vertebrata</taxon>
        <taxon>Euteleostomi</taxon>
        <taxon>Amphibia</taxon>
        <taxon>Batrachia</taxon>
        <taxon>Anura</taxon>
        <taxon>Pelobatoidea</taxon>
        <taxon>Pelobatidae</taxon>
        <taxon>Pelobates</taxon>
    </lineage>
</organism>
<sequence length="103" mass="11371">MPARRRDRIWGSEAERNNTSGGMCATSPVIIKADLATFPTESKVTMLTELAELCSNIARMEGRVSAVETQAVQTDQSHRAMELAVERQGSASLYVRLCVEDLR</sequence>
<feature type="region of interest" description="Disordered" evidence="1">
    <location>
        <begin position="1"/>
        <end position="22"/>
    </location>
</feature>
<evidence type="ECO:0000313" key="2">
    <source>
        <dbReference type="EMBL" id="CAH2247244.1"/>
    </source>
</evidence>
<dbReference type="EMBL" id="OW240913">
    <property type="protein sequence ID" value="CAH2247244.1"/>
    <property type="molecule type" value="Genomic_DNA"/>
</dbReference>